<dbReference type="SUPFAM" id="SSF52218">
    <property type="entry name" value="Flavoproteins"/>
    <property type="match status" value="1"/>
</dbReference>
<evidence type="ECO:0000313" key="2">
    <source>
        <dbReference type="EMBL" id="KPJ69651.1"/>
    </source>
</evidence>
<dbReference type="Proteomes" id="UP000051861">
    <property type="component" value="Unassembled WGS sequence"/>
</dbReference>
<dbReference type="Gene3D" id="3.40.50.360">
    <property type="match status" value="1"/>
</dbReference>
<comment type="caution">
    <text evidence="2">The sequence shown here is derived from an EMBL/GenBank/DDBJ whole genome shotgun (WGS) entry which is preliminary data.</text>
</comment>
<sequence length="206" mass="23571">MSNEKKDYSFEFVTLGGRVLAGKEVLILYGTRYGSTEGISEKMAEIMKGNEVKVDLFNLKSTPEREVPAFDQYDGLLIGTGIKVGQWTKEVKEFVKKRKEGLNLFNAPKGFFVSSGYAADPEMYEKVKIEYTRDALDKIGVKIDYFDAFGGLMDFTETSRMSWLDKKILKKAAENDPKIDPRGWNDLRDWKQIEKFTLGFIDLLQD</sequence>
<dbReference type="PROSITE" id="PS50902">
    <property type="entry name" value="FLAVODOXIN_LIKE"/>
    <property type="match status" value="1"/>
</dbReference>
<dbReference type="GO" id="GO:0010181">
    <property type="term" value="F:FMN binding"/>
    <property type="evidence" value="ECO:0007669"/>
    <property type="project" value="InterPro"/>
</dbReference>
<dbReference type="GO" id="GO:0006783">
    <property type="term" value="P:heme biosynthetic process"/>
    <property type="evidence" value="ECO:0007669"/>
    <property type="project" value="TreeGrafter"/>
</dbReference>
<dbReference type="AlphaFoldDB" id="A0A0S7Y534"/>
<dbReference type="GO" id="GO:0070819">
    <property type="term" value="F:menaquinone-dependent protoporphyrinogen oxidase activity"/>
    <property type="evidence" value="ECO:0007669"/>
    <property type="project" value="TreeGrafter"/>
</dbReference>
<feature type="domain" description="Flavodoxin-like" evidence="1">
    <location>
        <begin position="25"/>
        <end position="168"/>
    </location>
</feature>
<dbReference type="InterPro" id="IPR026816">
    <property type="entry name" value="Flavodoxin_dom"/>
</dbReference>
<reference evidence="2 3" key="1">
    <citation type="journal article" date="2015" name="Microbiome">
        <title>Genomic resolution of linkages in carbon, nitrogen, and sulfur cycling among widespread estuary sediment bacteria.</title>
        <authorList>
            <person name="Baker B.J."/>
            <person name="Lazar C.S."/>
            <person name="Teske A.P."/>
            <person name="Dick G.J."/>
        </authorList>
    </citation>
    <scope>NUCLEOTIDE SEQUENCE [LARGE SCALE GENOMIC DNA]</scope>
    <source>
        <strain evidence="2">DG_54_3</strain>
    </source>
</reference>
<organism evidence="2 3">
    <name type="scientific">candidate division WOR-1 bacterium DG_54_3</name>
    <dbReference type="NCBI Taxonomy" id="1703775"/>
    <lineage>
        <taxon>Bacteria</taxon>
        <taxon>Bacillati</taxon>
        <taxon>Saganbacteria</taxon>
    </lineage>
</organism>
<evidence type="ECO:0000313" key="3">
    <source>
        <dbReference type="Proteomes" id="UP000051861"/>
    </source>
</evidence>
<evidence type="ECO:0000259" key="1">
    <source>
        <dbReference type="PROSITE" id="PS50902"/>
    </source>
</evidence>
<protein>
    <recommendedName>
        <fullName evidence="1">Flavodoxin-like domain-containing protein</fullName>
    </recommendedName>
</protein>
<proteinExistence type="predicted"/>
<dbReference type="InterPro" id="IPR008254">
    <property type="entry name" value="Flavodoxin/NO_synth"/>
</dbReference>
<dbReference type="PANTHER" id="PTHR38030:SF2">
    <property type="entry name" value="PROTOPORPHYRINOGEN IX DEHYDROGENASE [QUINONE]"/>
    <property type="match status" value="1"/>
</dbReference>
<gene>
    <name evidence="2" type="ORF">AMJ44_03070</name>
</gene>
<dbReference type="Pfam" id="PF12724">
    <property type="entry name" value="Flavodoxin_5"/>
    <property type="match status" value="1"/>
</dbReference>
<dbReference type="PANTHER" id="PTHR38030">
    <property type="entry name" value="PROTOPORPHYRINOGEN IX DEHYDROGENASE [MENAQUINONE]"/>
    <property type="match status" value="1"/>
</dbReference>
<dbReference type="InterPro" id="IPR052200">
    <property type="entry name" value="Protoporphyrinogen_IX_DH"/>
</dbReference>
<name>A0A0S7Y534_UNCSA</name>
<dbReference type="EMBL" id="LIZX01000018">
    <property type="protein sequence ID" value="KPJ69651.1"/>
    <property type="molecule type" value="Genomic_DNA"/>
</dbReference>
<accession>A0A0S7Y534</accession>
<dbReference type="InterPro" id="IPR029039">
    <property type="entry name" value="Flavoprotein-like_sf"/>
</dbReference>